<evidence type="ECO:0000256" key="1">
    <source>
        <dbReference type="ARBA" id="ARBA00004684"/>
    </source>
</evidence>
<gene>
    <name evidence="4" type="primary">crtB_2</name>
    <name evidence="4" type="ORF">Cba03nite_63910</name>
</gene>
<comment type="pathway">
    <text evidence="1">Carotenoid biosynthesis; phytoene biosynthesis.</text>
</comment>
<evidence type="ECO:0000313" key="5">
    <source>
        <dbReference type="Proteomes" id="UP000601223"/>
    </source>
</evidence>
<dbReference type="SUPFAM" id="SSF48576">
    <property type="entry name" value="Terpenoid synthases"/>
    <property type="match status" value="1"/>
</dbReference>
<dbReference type="AlphaFoldDB" id="A0A8J3JQF8"/>
<feature type="region of interest" description="Disordered" evidence="3">
    <location>
        <begin position="1"/>
        <end position="27"/>
    </location>
</feature>
<dbReference type="InterPro" id="IPR019845">
    <property type="entry name" value="Squalene/phytoene_synthase_CS"/>
</dbReference>
<dbReference type="InterPro" id="IPR008949">
    <property type="entry name" value="Isoprenoid_synthase_dom_sf"/>
</dbReference>
<dbReference type="GO" id="GO:0051996">
    <property type="term" value="F:squalene synthase [NAD(P)H] activity"/>
    <property type="evidence" value="ECO:0007669"/>
    <property type="project" value="InterPro"/>
</dbReference>
<dbReference type="SFLD" id="SFLDG01018">
    <property type="entry name" value="Squalene/Phytoene_Synthase_Lik"/>
    <property type="match status" value="1"/>
</dbReference>
<dbReference type="SFLD" id="SFLDS00005">
    <property type="entry name" value="Isoprenoid_Synthase_Type_I"/>
    <property type="match status" value="1"/>
</dbReference>
<dbReference type="GO" id="GO:0004311">
    <property type="term" value="F:geranylgeranyl diphosphate synthase activity"/>
    <property type="evidence" value="ECO:0007669"/>
    <property type="project" value="InterPro"/>
</dbReference>
<sequence length="323" mass="35163">MPVRQAGPAEAVTPATEGPGSAADAVDAADPRTVPRALADAYRRCADLHRRHGRTYYLATRLLPAWKRPHVHALYGFARHADEIVDSLDATAPAERARRLGELSARLHAGLHGEPVDDPLLPAVLHTARVLRLDPADFTAFLCSMAMDLTVRHYADYPALLRYMEGSAAVIGTLMLPVLGPADPEAAREPARQLGLAFQLTNFLRDVAEDLARDRVYLPQEDLARFGVDEGELRAAAAAGRATPRIKRLIAYEITRARGHYAAALPGVGMLSGASRRCVRTAYLVYGAILDEIERADHDVFARRAVVPGRRRAALLARGLLGR</sequence>
<organism evidence="4 5">
    <name type="scientific">Catellatospora bangladeshensis</name>
    <dbReference type="NCBI Taxonomy" id="310355"/>
    <lineage>
        <taxon>Bacteria</taxon>
        <taxon>Bacillati</taxon>
        <taxon>Actinomycetota</taxon>
        <taxon>Actinomycetes</taxon>
        <taxon>Micromonosporales</taxon>
        <taxon>Micromonosporaceae</taxon>
        <taxon>Catellatospora</taxon>
    </lineage>
</organism>
<dbReference type="CDD" id="cd00683">
    <property type="entry name" value="Trans_IPPS_HH"/>
    <property type="match status" value="1"/>
</dbReference>
<reference evidence="4 5" key="1">
    <citation type="submission" date="2021-01" db="EMBL/GenBank/DDBJ databases">
        <title>Whole genome shotgun sequence of Catellatospora bangladeshensis NBRC 107357.</title>
        <authorList>
            <person name="Komaki H."/>
            <person name="Tamura T."/>
        </authorList>
    </citation>
    <scope>NUCLEOTIDE SEQUENCE [LARGE SCALE GENOMIC DNA]</scope>
    <source>
        <strain evidence="4 5">NBRC 107357</strain>
    </source>
</reference>
<protein>
    <submittedName>
        <fullName evidence="4">Phytoene synthase</fullName>
    </submittedName>
</protein>
<dbReference type="SFLD" id="SFLDG01212">
    <property type="entry name" value="Phytoene_synthase_like"/>
    <property type="match status" value="1"/>
</dbReference>
<dbReference type="PROSITE" id="PS01044">
    <property type="entry name" value="SQUALEN_PHYTOEN_SYN_1"/>
    <property type="match status" value="1"/>
</dbReference>
<accession>A0A8J3JQF8</accession>
<proteinExistence type="predicted"/>
<dbReference type="InterPro" id="IPR002060">
    <property type="entry name" value="Squ/phyt_synthse"/>
</dbReference>
<keyword evidence="5" id="KW-1185">Reference proteome</keyword>
<name>A0A8J3JQF8_9ACTN</name>
<keyword evidence="2" id="KW-0808">Transferase</keyword>
<dbReference type="GO" id="GO:0016117">
    <property type="term" value="P:carotenoid biosynthetic process"/>
    <property type="evidence" value="ECO:0007669"/>
    <property type="project" value="UniProtKB-ARBA"/>
</dbReference>
<dbReference type="UniPathway" id="UPA00799"/>
<dbReference type="Gene3D" id="1.10.600.10">
    <property type="entry name" value="Farnesyl Diphosphate Synthase"/>
    <property type="match status" value="1"/>
</dbReference>
<dbReference type="EMBL" id="BONF01000043">
    <property type="protein sequence ID" value="GIF85042.1"/>
    <property type="molecule type" value="Genomic_DNA"/>
</dbReference>
<dbReference type="PROSITE" id="PS01045">
    <property type="entry name" value="SQUALEN_PHYTOEN_SYN_2"/>
    <property type="match status" value="1"/>
</dbReference>
<evidence type="ECO:0000256" key="3">
    <source>
        <dbReference type="SAM" id="MobiDB-lite"/>
    </source>
</evidence>
<comment type="caution">
    <text evidence="4">The sequence shown here is derived from an EMBL/GenBank/DDBJ whole genome shotgun (WGS) entry which is preliminary data.</text>
</comment>
<evidence type="ECO:0000256" key="2">
    <source>
        <dbReference type="ARBA" id="ARBA00022679"/>
    </source>
</evidence>
<dbReference type="Pfam" id="PF00494">
    <property type="entry name" value="SQS_PSY"/>
    <property type="match status" value="1"/>
</dbReference>
<dbReference type="InterPro" id="IPR033904">
    <property type="entry name" value="Trans_IPPS_HH"/>
</dbReference>
<dbReference type="InterPro" id="IPR044843">
    <property type="entry name" value="Trans_IPPS_bact-type"/>
</dbReference>
<dbReference type="Proteomes" id="UP000601223">
    <property type="component" value="Unassembled WGS sequence"/>
</dbReference>
<evidence type="ECO:0000313" key="4">
    <source>
        <dbReference type="EMBL" id="GIF85042.1"/>
    </source>
</evidence>
<dbReference type="PANTHER" id="PTHR31480">
    <property type="entry name" value="BIFUNCTIONAL LYCOPENE CYCLASE/PHYTOENE SYNTHASE"/>
    <property type="match status" value="1"/>
</dbReference>